<sequence length="134" mass="15677">MAIDTTTEKLPILIGVRVIISKFATSIRLIRPSVVYPTPIDLITDQTTRFDDYHLQLLPSHAVQSEKDSSRMVGQIWIQQFCYYKQRTDRLLISHCMKSSRSPMTITNYKDDIFVDRICREIPRRSRDVTPIFN</sequence>
<organism evidence="1 2">
    <name type="scientific">Caenorhabditis briggsae</name>
    <dbReference type="NCBI Taxonomy" id="6238"/>
    <lineage>
        <taxon>Eukaryota</taxon>
        <taxon>Metazoa</taxon>
        <taxon>Ecdysozoa</taxon>
        <taxon>Nematoda</taxon>
        <taxon>Chromadorea</taxon>
        <taxon>Rhabditida</taxon>
        <taxon>Rhabditina</taxon>
        <taxon>Rhabditomorpha</taxon>
        <taxon>Rhabditoidea</taxon>
        <taxon>Rhabditidae</taxon>
        <taxon>Peloderinae</taxon>
        <taxon>Caenorhabditis</taxon>
    </lineage>
</organism>
<dbReference type="EMBL" id="CP092625">
    <property type="protein sequence ID" value="UMM40309.1"/>
    <property type="molecule type" value="Genomic_DNA"/>
</dbReference>
<keyword evidence="2" id="KW-1185">Reference proteome</keyword>
<proteinExistence type="predicted"/>
<protein>
    <submittedName>
        <fullName evidence="1">Uncharacterized protein</fullName>
    </submittedName>
</protein>
<evidence type="ECO:0000313" key="1">
    <source>
        <dbReference type="EMBL" id="UMM40309.1"/>
    </source>
</evidence>
<dbReference type="AlphaFoldDB" id="A0AAE9JQQ0"/>
<evidence type="ECO:0000313" key="2">
    <source>
        <dbReference type="Proteomes" id="UP000829354"/>
    </source>
</evidence>
<gene>
    <name evidence="1" type="ORF">L5515_016989</name>
</gene>
<reference evidence="1 2" key="1">
    <citation type="submission" date="2022-04" db="EMBL/GenBank/DDBJ databases">
        <title>Chromosome-level reference genomes for two strains of Caenorhabditis briggsae: an improved platform for comparative genomics.</title>
        <authorList>
            <person name="Stevens L."/>
            <person name="Andersen E."/>
        </authorList>
    </citation>
    <scope>NUCLEOTIDE SEQUENCE [LARGE SCALE GENOMIC DNA]</scope>
    <source>
        <strain evidence="1">VX34</strain>
        <tissue evidence="1">Whole-organism</tissue>
    </source>
</reference>
<dbReference type="Proteomes" id="UP000829354">
    <property type="component" value="Chromosome X"/>
</dbReference>
<name>A0AAE9JQQ0_CAEBR</name>
<accession>A0AAE9JQQ0</accession>